<dbReference type="EMBL" id="CP051169">
    <property type="protein sequence ID" value="QOK96790.1"/>
    <property type="molecule type" value="Genomic_DNA"/>
</dbReference>
<gene>
    <name evidence="1" type="ORF">HF909_10330</name>
</gene>
<proteinExistence type="predicted"/>
<dbReference type="Proteomes" id="UP000593970">
    <property type="component" value="Chromosome"/>
</dbReference>
<dbReference type="AlphaFoldDB" id="A0AA92K1U1"/>
<name>A0AA92K1U1_RALSL</name>
<evidence type="ECO:0000313" key="1">
    <source>
        <dbReference type="EMBL" id="QOK96790.1"/>
    </source>
</evidence>
<sequence length="88" mass="9693">MEKTDLTQELDRNMDAVFDNLLVLNTAMTAMVQSLDPKTAAGFAQKLDTAMSRMQLLQNRPGPAAWQQLHAWRNQAGSLAGLPVRQPG</sequence>
<organism evidence="1 2">
    <name type="scientific">Ralstonia solanacearum</name>
    <name type="common">Pseudomonas solanacearum</name>
    <dbReference type="NCBI Taxonomy" id="305"/>
    <lineage>
        <taxon>Bacteria</taxon>
        <taxon>Pseudomonadati</taxon>
        <taxon>Pseudomonadota</taxon>
        <taxon>Betaproteobacteria</taxon>
        <taxon>Burkholderiales</taxon>
        <taxon>Burkholderiaceae</taxon>
        <taxon>Ralstonia</taxon>
        <taxon>Ralstonia solanacearum species complex</taxon>
    </lineage>
</organism>
<reference evidence="2" key="1">
    <citation type="submission" date="2020-04" db="EMBL/GenBank/DDBJ databases">
        <title>Ralstonia solanacearum UW576, UW763, UW773, and UW774.</title>
        <authorList>
            <person name="Steidl O."/>
            <person name="Truchon A."/>
            <person name="Allen C."/>
        </authorList>
    </citation>
    <scope>NUCLEOTIDE SEQUENCE [LARGE SCALE GENOMIC DNA]</scope>
    <source>
        <strain evidence="2">UW774</strain>
    </source>
</reference>
<protein>
    <submittedName>
        <fullName evidence="1">Uncharacterized protein</fullName>
    </submittedName>
</protein>
<accession>A0AA92K1U1</accession>
<evidence type="ECO:0000313" key="2">
    <source>
        <dbReference type="Proteomes" id="UP000593970"/>
    </source>
</evidence>